<comment type="similarity">
    <text evidence="2 8">Belongs to the nitroreductase family.</text>
</comment>
<accession>A0ABS5RC58</accession>
<evidence type="ECO:0000259" key="10">
    <source>
        <dbReference type="Pfam" id="PF00881"/>
    </source>
</evidence>
<evidence type="ECO:0000256" key="1">
    <source>
        <dbReference type="ARBA" id="ARBA00001917"/>
    </source>
</evidence>
<evidence type="ECO:0000256" key="8">
    <source>
        <dbReference type="PIRNR" id="PIRNR000232"/>
    </source>
</evidence>
<dbReference type="Proteomes" id="UP001166585">
    <property type="component" value="Unassembled WGS sequence"/>
</dbReference>
<dbReference type="SUPFAM" id="SSF55469">
    <property type="entry name" value="FMN-dependent nitroreductase-like"/>
    <property type="match status" value="1"/>
</dbReference>
<dbReference type="InterPro" id="IPR029479">
    <property type="entry name" value="Nitroreductase"/>
</dbReference>
<comment type="caution">
    <text evidence="11">The sequence shown here is derived from an EMBL/GenBank/DDBJ whole genome shotgun (WGS) entry which is preliminary data.</text>
</comment>
<dbReference type="InterPro" id="IPR052530">
    <property type="entry name" value="NAD(P)H_nitroreductase"/>
</dbReference>
<evidence type="ECO:0000313" key="11">
    <source>
        <dbReference type="EMBL" id="MBS9478895.1"/>
    </source>
</evidence>
<evidence type="ECO:0000256" key="2">
    <source>
        <dbReference type="ARBA" id="ARBA00007118"/>
    </source>
</evidence>
<name>A0ABS5RC58_9HYPH</name>
<organism evidence="11 12">
    <name type="scientific">Ancylobacter radicis</name>
    <dbReference type="NCBI Taxonomy" id="2836179"/>
    <lineage>
        <taxon>Bacteria</taxon>
        <taxon>Pseudomonadati</taxon>
        <taxon>Pseudomonadota</taxon>
        <taxon>Alphaproteobacteria</taxon>
        <taxon>Hyphomicrobiales</taxon>
        <taxon>Xanthobacteraceae</taxon>
        <taxon>Ancylobacter</taxon>
    </lineage>
</organism>
<dbReference type="PIRSF" id="PIRSF000232">
    <property type="entry name" value="YdjA"/>
    <property type="match status" value="1"/>
</dbReference>
<keyword evidence="4 8" id="KW-0288">FMN</keyword>
<comment type="cofactor">
    <cofactor evidence="1 8">
        <name>FMN</name>
        <dbReference type="ChEBI" id="CHEBI:58210"/>
    </cofactor>
</comment>
<dbReference type="InterPro" id="IPR000415">
    <property type="entry name" value="Nitroreductase-like"/>
</dbReference>
<evidence type="ECO:0000256" key="9">
    <source>
        <dbReference type="SAM" id="MobiDB-lite"/>
    </source>
</evidence>
<evidence type="ECO:0000256" key="4">
    <source>
        <dbReference type="ARBA" id="ARBA00022643"/>
    </source>
</evidence>
<keyword evidence="3 8" id="KW-0285">Flavoprotein</keyword>
<evidence type="ECO:0000256" key="3">
    <source>
        <dbReference type="ARBA" id="ARBA00022630"/>
    </source>
</evidence>
<gene>
    <name evidence="11" type="ORF">KIP89_17440</name>
</gene>
<evidence type="ECO:0000313" key="12">
    <source>
        <dbReference type="Proteomes" id="UP001166585"/>
    </source>
</evidence>
<keyword evidence="5 8" id="KW-0521">NADP</keyword>
<dbReference type="Gene3D" id="3.40.109.10">
    <property type="entry name" value="NADH Oxidase"/>
    <property type="match status" value="1"/>
</dbReference>
<protein>
    <recommendedName>
        <fullName evidence="8">Putative NAD(P)H nitroreductase</fullName>
        <ecNumber evidence="8">1.-.-.-</ecNumber>
    </recommendedName>
</protein>
<proteinExistence type="inferred from homology"/>
<keyword evidence="7 8" id="KW-0520">NAD</keyword>
<dbReference type="PANTHER" id="PTHR43821">
    <property type="entry name" value="NAD(P)H NITROREDUCTASE YDJA-RELATED"/>
    <property type="match status" value="1"/>
</dbReference>
<feature type="domain" description="Nitroreductase" evidence="10">
    <location>
        <begin position="23"/>
        <end position="183"/>
    </location>
</feature>
<reference evidence="11" key="1">
    <citation type="submission" date="2021-05" db="EMBL/GenBank/DDBJ databases">
        <authorList>
            <person name="Sun Q."/>
            <person name="Inoue M."/>
        </authorList>
    </citation>
    <scope>NUCLEOTIDE SEQUENCE</scope>
    <source>
        <strain evidence="11">VKM B-3255</strain>
    </source>
</reference>
<feature type="region of interest" description="Disordered" evidence="9">
    <location>
        <begin position="186"/>
        <end position="209"/>
    </location>
</feature>
<evidence type="ECO:0000256" key="6">
    <source>
        <dbReference type="ARBA" id="ARBA00023002"/>
    </source>
</evidence>
<evidence type="ECO:0000256" key="7">
    <source>
        <dbReference type="ARBA" id="ARBA00023027"/>
    </source>
</evidence>
<keyword evidence="12" id="KW-1185">Reference proteome</keyword>
<sequence length="209" mass="21759">MTTIAHGNAAPANPRAALLAALASRRSVAAAGLAEPGPSAADIETLLTLAARAPDHAMLTPWRFILIEGEARAALGARLAQAYRAGNPHMAPEKREKFAGIMSRLFPAPLAVVVVSRPVEGTSIPPFEQELSAGAVCMNLLHGAHVLGYAGIWVTGWAATHDAAVRLLGVSEGERVAGILHVGTAKEPPSERARPDVAALTTRWTPPAD</sequence>
<dbReference type="PANTHER" id="PTHR43821:SF1">
    <property type="entry name" value="NAD(P)H NITROREDUCTASE YDJA-RELATED"/>
    <property type="match status" value="1"/>
</dbReference>
<dbReference type="EMBL" id="JAHCQH010000021">
    <property type="protein sequence ID" value="MBS9478895.1"/>
    <property type="molecule type" value="Genomic_DNA"/>
</dbReference>
<dbReference type="Pfam" id="PF00881">
    <property type="entry name" value="Nitroreductase"/>
    <property type="match status" value="1"/>
</dbReference>
<evidence type="ECO:0000256" key="5">
    <source>
        <dbReference type="ARBA" id="ARBA00022857"/>
    </source>
</evidence>
<dbReference type="EC" id="1.-.-.-" evidence="8"/>
<dbReference type="InterPro" id="IPR026021">
    <property type="entry name" value="YdjA-like"/>
</dbReference>
<dbReference type="CDD" id="cd02135">
    <property type="entry name" value="YdjA-like"/>
    <property type="match status" value="1"/>
</dbReference>
<keyword evidence="6 8" id="KW-0560">Oxidoreductase</keyword>